<dbReference type="Proteomes" id="UP000694930">
    <property type="component" value="Chromosome 10"/>
</dbReference>
<keyword evidence="5" id="KW-1185">Reference proteome</keyword>
<comment type="caution">
    <text evidence="2">Lacks conserved residue(s) required for the propagation of feature annotation.</text>
</comment>
<evidence type="ECO:0000313" key="5">
    <source>
        <dbReference type="Proteomes" id="UP000694930"/>
    </source>
</evidence>
<reference evidence="6" key="2">
    <citation type="submission" date="2025-08" db="UniProtKB">
        <authorList>
            <consortium name="RefSeq"/>
        </authorList>
    </citation>
    <scope>IDENTIFICATION</scope>
</reference>
<gene>
    <name evidence="6" type="primary">LOC107002759</name>
</gene>
<feature type="compositionally biased region" description="Polar residues" evidence="3">
    <location>
        <begin position="236"/>
        <end position="247"/>
    </location>
</feature>
<evidence type="ECO:0000313" key="6">
    <source>
        <dbReference type="RefSeq" id="XP_027768348.1"/>
    </source>
</evidence>
<reference evidence="5" key="1">
    <citation type="journal article" date="2014" name="Nat. Genet.">
        <title>The genome of the stress-tolerant wild tomato species Solanum pennellii.</title>
        <authorList>
            <person name="Bolger A."/>
            <person name="Scossa F."/>
            <person name="Bolger M.E."/>
            <person name="Lanz C."/>
            <person name="Maumus F."/>
            <person name="Tohge T."/>
            <person name="Quesneville H."/>
            <person name="Alseekh S."/>
            <person name="Sorensen I."/>
            <person name="Lichtenstein G."/>
            <person name="Fich E.A."/>
            <person name="Conte M."/>
            <person name="Keller H."/>
            <person name="Schneeberger K."/>
            <person name="Schwacke R."/>
            <person name="Ofner I."/>
            <person name="Vrebalov J."/>
            <person name="Xu Y."/>
            <person name="Osorio S."/>
            <person name="Aflitos S.A."/>
            <person name="Schijlen E."/>
            <person name="Jimenez-Gomez J.M."/>
            <person name="Ryngajllo M."/>
            <person name="Kimura S."/>
            <person name="Kumar R."/>
            <person name="Koenig D."/>
            <person name="Headland L.R."/>
            <person name="Maloof J.N."/>
            <person name="Sinha N."/>
            <person name="van Ham R.C."/>
            <person name="Lankhorst R.K."/>
            <person name="Mao L."/>
            <person name="Vogel A."/>
            <person name="Arsova B."/>
            <person name="Panstruga R."/>
            <person name="Fei Z."/>
            <person name="Rose J.K."/>
            <person name="Zamir D."/>
            <person name="Carrari F."/>
            <person name="Giovannoni J.J."/>
            <person name="Weigel D."/>
            <person name="Usadel B."/>
            <person name="Fernie A.R."/>
        </authorList>
    </citation>
    <scope>NUCLEOTIDE SEQUENCE [LARGE SCALE GENOMIC DNA]</scope>
    <source>
        <strain evidence="5">cv. LA0716</strain>
    </source>
</reference>
<dbReference type="PROSITE" id="PS51667">
    <property type="entry name" value="WRC"/>
    <property type="match status" value="1"/>
</dbReference>
<dbReference type="Pfam" id="PF08879">
    <property type="entry name" value="WRC"/>
    <property type="match status" value="1"/>
</dbReference>
<protein>
    <submittedName>
        <fullName evidence="6">Uncharacterized protein LOC107002759 isoform X1</fullName>
    </submittedName>
</protein>
<feature type="compositionally biased region" description="Low complexity" evidence="3">
    <location>
        <begin position="21"/>
        <end position="38"/>
    </location>
</feature>
<accession>A0ABM1UXY0</accession>
<dbReference type="InterPro" id="IPR014977">
    <property type="entry name" value="WRC_dom"/>
</dbReference>
<evidence type="ECO:0000256" key="2">
    <source>
        <dbReference type="PROSITE-ProRule" id="PRU01002"/>
    </source>
</evidence>
<feature type="region of interest" description="Disordered" evidence="3">
    <location>
        <begin position="236"/>
        <end position="288"/>
    </location>
</feature>
<evidence type="ECO:0000256" key="1">
    <source>
        <dbReference type="ARBA" id="ARBA00023242"/>
    </source>
</evidence>
<dbReference type="RefSeq" id="XP_027768348.1">
    <property type="nucleotide sequence ID" value="XM_027912547.1"/>
</dbReference>
<feature type="compositionally biased region" description="Basic and acidic residues" evidence="3">
    <location>
        <begin position="254"/>
        <end position="272"/>
    </location>
</feature>
<keyword evidence="1" id="KW-0539">Nucleus</keyword>
<feature type="compositionally biased region" description="Basic residues" evidence="3">
    <location>
        <begin position="133"/>
        <end position="144"/>
    </location>
</feature>
<name>A0ABM1UXY0_SOLPN</name>
<evidence type="ECO:0000259" key="4">
    <source>
        <dbReference type="PROSITE" id="PS51667"/>
    </source>
</evidence>
<organism evidence="5 6">
    <name type="scientific">Solanum pennellii</name>
    <name type="common">Tomato</name>
    <name type="synonym">Lycopersicon pennellii</name>
    <dbReference type="NCBI Taxonomy" id="28526"/>
    <lineage>
        <taxon>Eukaryota</taxon>
        <taxon>Viridiplantae</taxon>
        <taxon>Streptophyta</taxon>
        <taxon>Embryophyta</taxon>
        <taxon>Tracheophyta</taxon>
        <taxon>Spermatophyta</taxon>
        <taxon>Magnoliopsida</taxon>
        <taxon>eudicotyledons</taxon>
        <taxon>Gunneridae</taxon>
        <taxon>Pentapetalae</taxon>
        <taxon>asterids</taxon>
        <taxon>lamiids</taxon>
        <taxon>Solanales</taxon>
        <taxon>Solanaceae</taxon>
        <taxon>Solanoideae</taxon>
        <taxon>Solaneae</taxon>
        <taxon>Solanum</taxon>
        <taxon>Solanum subgen. Lycopersicon</taxon>
    </lineage>
</organism>
<feature type="compositionally biased region" description="Acidic residues" evidence="3">
    <location>
        <begin position="273"/>
        <end position="282"/>
    </location>
</feature>
<dbReference type="PANTHER" id="PTHR34122">
    <property type="entry name" value="EXPRESSED PROTEIN-RELATED"/>
    <property type="match status" value="1"/>
</dbReference>
<dbReference type="GeneID" id="107002759"/>
<feature type="compositionally biased region" description="Basic and acidic residues" evidence="3">
    <location>
        <begin position="172"/>
        <end position="189"/>
    </location>
</feature>
<sequence>MRIRKRFPPPSDPQLNTKNESLPSDLPNLSLPQPSDQPATVTGAKTTTSWVLFGGNNNNPPKIEQKDVEYEDGKLWREKKESIDSNIDNDNKKELSFLSTTQIGSLLHQPSSSSDLDGRWCKEDHKVIPLKKRSRDNYHHHHHHDTSNINTMKSKTNKKCPQENGNEDEQEHEEHYQRINSDQKVEHVNKKNKRGSVILEGSRCSRVNGRGWRCCQQTLVGYSLCEHHLGKGRLRSMNSTTVRNSMNNKKKKKKGEEKDKESYALPNDHEYYDVNDDNDDEDDKKKTKKKKVKKLGMVKARSLSSLLGQTDNSVAMMIVDNNDNNNGQLANYEDDDQILFYVLRYYN</sequence>
<feature type="region of interest" description="Disordered" evidence="3">
    <location>
        <begin position="133"/>
        <end position="191"/>
    </location>
</feature>
<dbReference type="PANTHER" id="PTHR34122:SF1">
    <property type="entry name" value="EXPRESSED PROTEIN"/>
    <property type="match status" value="1"/>
</dbReference>
<evidence type="ECO:0000256" key="3">
    <source>
        <dbReference type="SAM" id="MobiDB-lite"/>
    </source>
</evidence>
<feature type="domain" description="WRC" evidence="4">
    <location>
        <begin position="198"/>
        <end position="242"/>
    </location>
</feature>
<feature type="region of interest" description="Disordered" evidence="3">
    <location>
        <begin position="1"/>
        <end position="46"/>
    </location>
</feature>
<proteinExistence type="predicted"/>